<accession>D9WVD6</accession>
<feature type="region of interest" description="Disordered" evidence="1">
    <location>
        <begin position="1"/>
        <end position="29"/>
    </location>
</feature>
<feature type="non-terminal residue" evidence="2">
    <location>
        <position position="108"/>
    </location>
</feature>
<evidence type="ECO:0000313" key="2">
    <source>
        <dbReference type="EMBL" id="EFL22313.1"/>
    </source>
</evidence>
<keyword evidence="3" id="KW-1185">Reference proteome</keyword>
<evidence type="ECO:0000313" key="3">
    <source>
        <dbReference type="Proteomes" id="UP000003963"/>
    </source>
</evidence>
<dbReference type="Proteomes" id="UP000003963">
    <property type="component" value="Unassembled WGS sequence"/>
</dbReference>
<protein>
    <submittedName>
        <fullName evidence="2">Uncharacterized protein</fullName>
    </submittedName>
</protein>
<dbReference type="AlphaFoldDB" id="D9WVD6"/>
<feature type="compositionally biased region" description="Basic residues" evidence="1">
    <location>
        <begin position="95"/>
        <end position="108"/>
    </location>
</feature>
<evidence type="ECO:0000256" key="1">
    <source>
        <dbReference type="SAM" id="MobiDB-lite"/>
    </source>
</evidence>
<gene>
    <name evidence="2" type="ORF">SSOG_02025</name>
</gene>
<dbReference type="HOGENOM" id="CLU_2215658_0_0_11"/>
<dbReference type="STRING" id="457427.SSOG_02025"/>
<name>D9WVD6_9ACTN</name>
<feature type="region of interest" description="Disordered" evidence="1">
    <location>
        <begin position="74"/>
        <end position="108"/>
    </location>
</feature>
<proteinExistence type="predicted"/>
<dbReference type="EMBL" id="GG657754">
    <property type="protein sequence ID" value="EFL22313.1"/>
    <property type="molecule type" value="Genomic_DNA"/>
</dbReference>
<feature type="compositionally biased region" description="Basic residues" evidence="1">
    <location>
        <begin position="76"/>
        <end position="87"/>
    </location>
</feature>
<organism evidence="2 3">
    <name type="scientific">Streptomyces himastatinicus ATCC 53653</name>
    <dbReference type="NCBI Taxonomy" id="457427"/>
    <lineage>
        <taxon>Bacteria</taxon>
        <taxon>Bacillati</taxon>
        <taxon>Actinomycetota</taxon>
        <taxon>Actinomycetes</taxon>
        <taxon>Kitasatosporales</taxon>
        <taxon>Streptomycetaceae</taxon>
        <taxon>Streptomyces</taxon>
        <taxon>Streptomyces violaceusniger group</taxon>
    </lineage>
</organism>
<reference evidence="2 3" key="1">
    <citation type="submission" date="2009-02" db="EMBL/GenBank/DDBJ databases">
        <title>Annotation of Streptomyces hygroscopicus strain ATCC 53653.</title>
        <authorList>
            <consortium name="The Broad Institute Genome Sequencing Platform"/>
            <consortium name="Broad Institute Microbial Sequencing Center"/>
            <person name="Fischbach M."/>
            <person name="Godfrey P."/>
            <person name="Ward D."/>
            <person name="Young S."/>
            <person name="Zeng Q."/>
            <person name="Koehrsen M."/>
            <person name="Alvarado L."/>
            <person name="Berlin A.M."/>
            <person name="Bochicchio J."/>
            <person name="Borenstein D."/>
            <person name="Chapman S.B."/>
            <person name="Chen Z."/>
            <person name="Engels R."/>
            <person name="Freedman E."/>
            <person name="Gellesch M."/>
            <person name="Goldberg J."/>
            <person name="Griggs A."/>
            <person name="Gujja S."/>
            <person name="Heilman E.R."/>
            <person name="Heiman D.I."/>
            <person name="Hepburn T.A."/>
            <person name="Howarth C."/>
            <person name="Jen D."/>
            <person name="Larson L."/>
            <person name="Lewis B."/>
            <person name="Mehta T."/>
            <person name="Park D."/>
            <person name="Pearson M."/>
            <person name="Richards J."/>
            <person name="Roberts A."/>
            <person name="Saif S."/>
            <person name="Shea T.D."/>
            <person name="Shenoy N."/>
            <person name="Sisk P."/>
            <person name="Stolte C."/>
            <person name="Sykes S.N."/>
            <person name="Thomson T."/>
            <person name="Walk T."/>
            <person name="White J."/>
            <person name="Yandava C."/>
            <person name="Straight P."/>
            <person name="Clardy J."/>
            <person name="Hung D."/>
            <person name="Kolter R."/>
            <person name="Mekalanos J."/>
            <person name="Walker S."/>
            <person name="Walsh C.T."/>
            <person name="Wieland-Brown L.C."/>
            <person name="Haas B."/>
            <person name="Nusbaum C."/>
            <person name="Birren B."/>
        </authorList>
    </citation>
    <scope>NUCLEOTIDE SEQUENCE [LARGE SCALE GENOMIC DNA]</scope>
    <source>
        <strain evidence="2 3">ATCC 53653</strain>
    </source>
</reference>
<sequence>MHTCAHTKGVGECNGSGPHRAPADREDGGLPVLPELAACFAAAADRVAPEPVGGSADLRTAACEYWSRRGLWDRPRAHRGRPRRRAAAARAARLGPRRRRPAAPPLRR</sequence>